<dbReference type="OrthoDB" id="10674140at2759"/>
<keyword evidence="3" id="KW-1185">Reference proteome</keyword>
<dbReference type="EMBL" id="JAAKFY010000015">
    <property type="protein sequence ID" value="KAF3845086.1"/>
    <property type="molecule type" value="Genomic_DNA"/>
</dbReference>
<evidence type="ECO:0000256" key="1">
    <source>
        <dbReference type="SAM" id="MobiDB-lite"/>
    </source>
</evidence>
<organism evidence="2 3">
    <name type="scientific">Dissostichus mawsoni</name>
    <name type="common">Antarctic cod</name>
    <dbReference type="NCBI Taxonomy" id="36200"/>
    <lineage>
        <taxon>Eukaryota</taxon>
        <taxon>Metazoa</taxon>
        <taxon>Chordata</taxon>
        <taxon>Craniata</taxon>
        <taxon>Vertebrata</taxon>
        <taxon>Euteleostomi</taxon>
        <taxon>Actinopterygii</taxon>
        <taxon>Neopterygii</taxon>
        <taxon>Teleostei</taxon>
        <taxon>Neoteleostei</taxon>
        <taxon>Acanthomorphata</taxon>
        <taxon>Eupercaria</taxon>
        <taxon>Perciformes</taxon>
        <taxon>Notothenioidei</taxon>
        <taxon>Nototheniidae</taxon>
        <taxon>Dissostichus</taxon>
    </lineage>
</organism>
<reference evidence="2 3" key="1">
    <citation type="submission" date="2020-03" db="EMBL/GenBank/DDBJ databases">
        <title>Dissostichus mawsoni Genome sequencing and assembly.</title>
        <authorList>
            <person name="Park H."/>
        </authorList>
    </citation>
    <scope>NUCLEOTIDE SEQUENCE [LARGE SCALE GENOMIC DNA]</scope>
    <source>
        <strain evidence="2">DM0001</strain>
        <tissue evidence="2">Muscle</tissue>
    </source>
</reference>
<comment type="caution">
    <text evidence="2">The sequence shown here is derived from an EMBL/GenBank/DDBJ whole genome shotgun (WGS) entry which is preliminary data.</text>
</comment>
<feature type="region of interest" description="Disordered" evidence="1">
    <location>
        <begin position="1"/>
        <end position="44"/>
    </location>
</feature>
<feature type="compositionally biased region" description="Low complexity" evidence="1">
    <location>
        <begin position="13"/>
        <end position="24"/>
    </location>
</feature>
<gene>
    <name evidence="2" type="ORF">F7725_008249</name>
</gene>
<dbReference type="AlphaFoldDB" id="A0A7J5Y6L0"/>
<evidence type="ECO:0000313" key="2">
    <source>
        <dbReference type="EMBL" id="KAF3845086.1"/>
    </source>
</evidence>
<proteinExistence type="predicted"/>
<name>A0A7J5Y6L0_DISMA</name>
<accession>A0A7J5Y6L0</accession>
<sequence length="393" mass="43421">MTCRPAAPPAGTSSSSSSFFLDSSQDVPPVRSGESSRSDRSLSSSRNFKILKKEKYKEKPETPICKNKSIKVYCDCVPVLTDRAAVHQAVVEAGHPAEHLLAVRVQLLQLVLHQHGVQRGALLDQVLPEHNQSVDLVGVQSDFLLEALNIKGEKKTIWSLRKPGLKKRWRCALCNCQQEQTYVELPHLVLDVALGEMLHVGELQVHLCEPDQDPLPSPLKVLSLRGESAENRNHPLLQAVPPLVPLLDEELEFAGGVGAVLPGQTAVLFVDQLQLSQTLVDLPLERLTGQQKQLTTAHLILLSMDVAQMFLQRRSRLRVVCWMESFSASLPQASASCSRTSQSVSTDATLSKLDSTFVGSCLYKITALWVSMVTHESLKSPSTRELFQLAFFH</sequence>
<evidence type="ECO:0000313" key="3">
    <source>
        <dbReference type="Proteomes" id="UP000518266"/>
    </source>
</evidence>
<protein>
    <submittedName>
        <fullName evidence="2">Uncharacterized protein</fullName>
    </submittedName>
</protein>
<dbReference type="Proteomes" id="UP000518266">
    <property type="component" value="Unassembled WGS sequence"/>
</dbReference>